<keyword evidence="6" id="KW-1185">Reference proteome</keyword>
<proteinExistence type="predicted"/>
<dbReference type="InterPro" id="IPR051081">
    <property type="entry name" value="HTH_MetalResp_TranReg"/>
</dbReference>
<evidence type="ECO:0000256" key="2">
    <source>
        <dbReference type="ARBA" id="ARBA00023125"/>
    </source>
</evidence>
<keyword evidence="1" id="KW-0805">Transcription regulation</keyword>
<protein>
    <submittedName>
        <fullName evidence="5">Winged helix-turn-helix domain-containing protein</fullName>
    </submittedName>
</protein>
<dbReference type="PROSITE" id="PS50987">
    <property type="entry name" value="HTH_ARSR_2"/>
    <property type="match status" value="1"/>
</dbReference>
<organism evidence="5 6">
    <name type="scientific">Halospeciosus flavus</name>
    <dbReference type="NCBI Taxonomy" id="3032283"/>
    <lineage>
        <taxon>Archaea</taxon>
        <taxon>Methanobacteriati</taxon>
        <taxon>Methanobacteriota</taxon>
        <taxon>Stenosarchaea group</taxon>
        <taxon>Halobacteria</taxon>
        <taxon>Halobacteriales</taxon>
        <taxon>Halobacteriaceae</taxon>
        <taxon>Halospeciosus</taxon>
    </lineage>
</organism>
<dbReference type="Gene3D" id="1.10.10.10">
    <property type="entry name" value="Winged helix-like DNA-binding domain superfamily/Winged helix DNA-binding domain"/>
    <property type="match status" value="1"/>
</dbReference>
<dbReference type="EMBL" id="JBHTAR010000004">
    <property type="protein sequence ID" value="MFC7198448.1"/>
    <property type="molecule type" value="Genomic_DNA"/>
</dbReference>
<keyword evidence="3" id="KW-0804">Transcription</keyword>
<name>A0ABD5YXS1_9EURY</name>
<sequence>MDSLDVLGSKPRLELLRLLSRRDMYVSELMEEVGMDGKTATHHLDVLTDAGLLESYKDGRRRYYTLVREVRLEITPSPNRRFVARFPDPELS</sequence>
<dbReference type="SUPFAM" id="SSF46785">
    <property type="entry name" value="Winged helix' DNA-binding domain"/>
    <property type="match status" value="1"/>
</dbReference>
<dbReference type="InterPro" id="IPR036388">
    <property type="entry name" value="WH-like_DNA-bd_sf"/>
</dbReference>
<gene>
    <name evidence="5" type="ORF">ACFQJ9_03090</name>
</gene>
<evidence type="ECO:0000256" key="3">
    <source>
        <dbReference type="ARBA" id="ARBA00023163"/>
    </source>
</evidence>
<dbReference type="InterPro" id="IPR036390">
    <property type="entry name" value="WH_DNA-bd_sf"/>
</dbReference>
<dbReference type="InterPro" id="IPR011991">
    <property type="entry name" value="ArsR-like_HTH"/>
</dbReference>
<dbReference type="Pfam" id="PF01022">
    <property type="entry name" value="HTH_5"/>
    <property type="match status" value="1"/>
</dbReference>
<feature type="domain" description="HTH arsR-type" evidence="4">
    <location>
        <begin position="1"/>
        <end position="92"/>
    </location>
</feature>
<dbReference type="PRINTS" id="PR00778">
    <property type="entry name" value="HTHARSR"/>
</dbReference>
<dbReference type="SMART" id="SM00418">
    <property type="entry name" value="HTH_ARSR"/>
    <property type="match status" value="1"/>
</dbReference>
<dbReference type="PANTHER" id="PTHR33154:SF33">
    <property type="entry name" value="TRANSCRIPTIONAL REPRESSOR SDPR"/>
    <property type="match status" value="1"/>
</dbReference>
<dbReference type="CDD" id="cd00090">
    <property type="entry name" value="HTH_ARSR"/>
    <property type="match status" value="1"/>
</dbReference>
<reference evidence="5 6" key="1">
    <citation type="journal article" date="2019" name="Int. J. Syst. Evol. Microbiol.">
        <title>The Global Catalogue of Microorganisms (GCM) 10K type strain sequencing project: providing services to taxonomists for standard genome sequencing and annotation.</title>
        <authorList>
            <consortium name="The Broad Institute Genomics Platform"/>
            <consortium name="The Broad Institute Genome Sequencing Center for Infectious Disease"/>
            <person name="Wu L."/>
            <person name="Ma J."/>
        </authorList>
    </citation>
    <scope>NUCLEOTIDE SEQUENCE [LARGE SCALE GENOMIC DNA]</scope>
    <source>
        <strain evidence="5 6">XZGYJ-43</strain>
    </source>
</reference>
<dbReference type="InterPro" id="IPR001845">
    <property type="entry name" value="HTH_ArsR_DNA-bd_dom"/>
</dbReference>
<accession>A0ABD5YXS1</accession>
<dbReference type="GO" id="GO:0003677">
    <property type="term" value="F:DNA binding"/>
    <property type="evidence" value="ECO:0007669"/>
    <property type="project" value="UniProtKB-KW"/>
</dbReference>
<dbReference type="NCBIfam" id="NF033788">
    <property type="entry name" value="HTH_metalloreg"/>
    <property type="match status" value="1"/>
</dbReference>
<dbReference type="AlphaFoldDB" id="A0ABD5YXS1"/>
<comment type="caution">
    <text evidence="5">The sequence shown here is derived from an EMBL/GenBank/DDBJ whole genome shotgun (WGS) entry which is preliminary data.</text>
</comment>
<evidence type="ECO:0000256" key="1">
    <source>
        <dbReference type="ARBA" id="ARBA00023015"/>
    </source>
</evidence>
<dbReference type="PANTHER" id="PTHR33154">
    <property type="entry name" value="TRANSCRIPTIONAL REGULATOR, ARSR FAMILY"/>
    <property type="match status" value="1"/>
</dbReference>
<evidence type="ECO:0000313" key="6">
    <source>
        <dbReference type="Proteomes" id="UP001596447"/>
    </source>
</evidence>
<evidence type="ECO:0000259" key="4">
    <source>
        <dbReference type="PROSITE" id="PS50987"/>
    </source>
</evidence>
<keyword evidence="2" id="KW-0238">DNA-binding</keyword>
<evidence type="ECO:0000313" key="5">
    <source>
        <dbReference type="EMBL" id="MFC7198448.1"/>
    </source>
</evidence>
<dbReference type="Proteomes" id="UP001596447">
    <property type="component" value="Unassembled WGS sequence"/>
</dbReference>
<dbReference type="RefSeq" id="WP_377050943.1">
    <property type="nucleotide sequence ID" value="NZ_JBHTAR010000004.1"/>
</dbReference>